<dbReference type="Proteomes" id="UP000616201">
    <property type="component" value="Unassembled WGS sequence"/>
</dbReference>
<accession>A0A928YPS0</accession>
<organism evidence="2 3">
    <name type="scientific">Sphingobacterium hungaricum</name>
    <dbReference type="NCBI Taxonomy" id="2082723"/>
    <lineage>
        <taxon>Bacteria</taxon>
        <taxon>Pseudomonadati</taxon>
        <taxon>Bacteroidota</taxon>
        <taxon>Sphingobacteriia</taxon>
        <taxon>Sphingobacteriales</taxon>
        <taxon>Sphingobacteriaceae</taxon>
        <taxon>Sphingobacterium</taxon>
    </lineage>
</organism>
<dbReference type="EMBL" id="PRDK01000003">
    <property type="protein sequence ID" value="MBE8712842.1"/>
    <property type="molecule type" value="Genomic_DNA"/>
</dbReference>
<protein>
    <submittedName>
        <fullName evidence="2">Uncharacterized protein</fullName>
    </submittedName>
</protein>
<dbReference type="RefSeq" id="WP_196935881.1">
    <property type="nucleotide sequence ID" value="NZ_MU158698.1"/>
</dbReference>
<evidence type="ECO:0000256" key="1">
    <source>
        <dbReference type="SAM" id="MobiDB-lite"/>
    </source>
</evidence>
<feature type="compositionally biased region" description="Basic and acidic residues" evidence="1">
    <location>
        <begin position="11"/>
        <end position="20"/>
    </location>
</feature>
<keyword evidence="3" id="KW-1185">Reference proteome</keyword>
<reference evidence="2" key="1">
    <citation type="submission" date="2018-02" db="EMBL/GenBank/DDBJ databases">
        <authorList>
            <person name="Vasarhelyi B.M."/>
            <person name="Deshmukh S."/>
            <person name="Balint B."/>
            <person name="Kukolya J."/>
        </authorList>
    </citation>
    <scope>NUCLEOTIDE SEQUENCE</scope>
    <source>
        <strain evidence="2">KB22</strain>
    </source>
</reference>
<feature type="region of interest" description="Disordered" evidence="1">
    <location>
        <begin position="1"/>
        <end position="20"/>
    </location>
</feature>
<evidence type="ECO:0000313" key="2">
    <source>
        <dbReference type="EMBL" id="MBE8712842.1"/>
    </source>
</evidence>
<comment type="caution">
    <text evidence="2">The sequence shown here is derived from an EMBL/GenBank/DDBJ whole genome shotgun (WGS) entry which is preliminary data.</text>
</comment>
<name>A0A928YPS0_9SPHI</name>
<sequence>MKENSTYFGQEGDKNLPDSFRENPFSVPENYFSDLAGNIQSIVKLTAKTDPESNPFTVPTGYFEGLSSVLKMEIKKDGIFRKTGFTTPADYFENAQQAILGQVKIESIQSPEEIVFQTAPNYFNTLQSRIMNAIEEDKGLDSVEEDGFSVPAAYFENAKVSILAKIKEDNVVEFVPNQQEETPVRKISVYRKWSKYVAAACLVSILGIGSYSYLNSTDQPTLTAATDNTELSEIPDEEIANYLAQSGDAEDLIFFSNYNEEIQEDHSTHAHDEDGICENVKEKDIEDYLNYML</sequence>
<evidence type="ECO:0000313" key="3">
    <source>
        <dbReference type="Proteomes" id="UP000616201"/>
    </source>
</evidence>
<gene>
    <name evidence="2" type="ORF">C4F49_04015</name>
</gene>
<dbReference type="AlphaFoldDB" id="A0A928YPS0"/>
<proteinExistence type="predicted"/>